<sequence>MPSALLNLLQVERKRYLTNKLKMSEQFEDNDLVVCWDDGKCINPDTLS</sequence>
<evidence type="ECO:0000313" key="1">
    <source>
        <dbReference type="EMBL" id="MBC8578973.1"/>
    </source>
</evidence>
<dbReference type="AlphaFoldDB" id="A0A926EJ22"/>
<accession>A0A926EJ22</accession>
<protein>
    <submittedName>
        <fullName evidence="1">Uncharacterized protein</fullName>
    </submittedName>
</protein>
<gene>
    <name evidence="1" type="ORF">H8718_05420</name>
</gene>
<proteinExistence type="predicted"/>
<dbReference type="Proteomes" id="UP000655830">
    <property type="component" value="Unassembled WGS sequence"/>
</dbReference>
<dbReference type="RefSeq" id="WP_249332140.1">
    <property type="nucleotide sequence ID" value="NZ_JACRSY010000007.1"/>
</dbReference>
<dbReference type="EMBL" id="JACRSY010000007">
    <property type="protein sequence ID" value="MBC8578973.1"/>
    <property type="molecule type" value="Genomic_DNA"/>
</dbReference>
<keyword evidence="2" id="KW-1185">Reference proteome</keyword>
<evidence type="ECO:0000313" key="2">
    <source>
        <dbReference type="Proteomes" id="UP000655830"/>
    </source>
</evidence>
<organism evidence="1 2">
    <name type="scientific">Zhenhengia yiwuensis</name>
    <dbReference type="NCBI Taxonomy" id="2763666"/>
    <lineage>
        <taxon>Bacteria</taxon>
        <taxon>Bacillati</taxon>
        <taxon>Bacillota</taxon>
        <taxon>Clostridia</taxon>
        <taxon>Lachnospirales</taxon>
        <taxon>Lachnospiraceae</taxon>
        <taxon>Zhenhengia</taxon>
    </lineage>
</organism>
<name>A0A926EJ22_9FIRM</name>
<reference evidence="1" key="1">
    <citation type="submission" date="2020-08" db="EMBL/GenBank/DDBJ databases">
        <title>Genome public.</title>
        <authorList>
            <person name="Liu C."/>
            <person name="Sun Q."/>
        </authorList>
    </citation>
    <scope>NUCLEOTIDE SEQUENCE</scope>
    <source>
        <strain evidence="1">NSJ-12</strain>
    </source>
</reference>
<comment type="caution">
    <text evidence="1">The sequence shown here is derived from an EMBL/GenBank/DDBJ whole genome shotgun (WGS) entry which is preliminary data.</text>
</comment>